<feature type="domain" description="Methyl-accepting transducer" evidence="5">
    <location>
        <begin position="214"/>
        <end position="443"/>
    </location>
</feature>
<dbReference type="SUPFAM" id="SSF58104">
    <property type="entry name" value="Methyl-accepting chemotaxis protein (MCP) signaling domain"/>
    <property type="match status" value="1"/>
</dbReference>
<evidence type="ECO:0000256" key="2">
    <source>
        <dbReference type="PROSITE-ProRule" id="PRU00284"/>
    </source>
</evidence>
<evidence type="ECO:0000256" key="1">
    <source>
        <dbReference type="ARBA" id="ARBA00023224"/>
    </source>
</evidence>
<keyword evidence="4" id="KW-1133">Transmembrane helix</keyword>
<dbReference type="Gene3D" id="1.10.287.950">
    <property type="entry name" value="Methyl-accepting chemotaxis protein"/>
    <property type="match status" value="1"/>
</dbReference>
<protein>
    <recommendedName>
        <fullName evidence="5">Methyl-accepting transducer domain-containing protein</fullName>
    </recommendedName>
</protein>
<evidence type="ECO:0000313" key="6">
    <source>
        <dbReference type="EMBL" id="GHF26666.1"/>
    </source>
</evidence>
<dbReference type="Pfam" id="PF00015">
    <property type="entry name" value="MCPsignal"/>
    <property type="match status" value="1"/>
</dbReference>
<sequence length="478" mass="50900">MWLAVGFIALLAIAGTVIAKSTLPLRNQSYALSVIMIGVAASLVWIYQGHPWQADVHLYFFTIIALLAAFASWQTILTATITLILYHVATLVAWPTLSMPAESEILRSGFHLLALLVEAAGLMWVTKQIEQAFDASAKSHSEATAALSDATVAKEEANTAAHQAQEALKATKAAEEEARQLREAQEANALAQKQREETMRKELAASFEQSVQGSVDSVAEMAQTLIEAARQMQVMADTSNRAAGSIEAAAQNASDRVSSVAGATSELSASITEIAQQVEQNRSITTQAVDETQLISKRVATLNERSKEIESVLTFISEISEQTNLLALNATIEAARAGEAGKGFAVVANEVKNLANQSGQAAIEIQEKTRAMQDATDEAVTSAQGIATIIESINANSGTIAAAVEEQDVTTRDIVHNIDDASRSTHEAASEIHGVANTAQKTEEAAVNLLQTAETLDQLAKSLDQQTKGFLRSMAGDA</sequence>
<dbReference type="PANTHER" id="PTHR32089:SF112">
    <property type="entry name" value="LYSOZYME-LIKE PROTEIN-RELATED"/>
    <property type="match status" value="1"/>
</dbReference>
<reference evidence="6" key="1">
    <citation type="journal article" date="2014" name="Int. J. Syst. Evol. Microbiol.">
        <title>Complete genome sequence of Corynebacterium casei LMG S-19264T (=DSM 44701T), isolated from a smear-ripened cheese.</title>
        <authorList>
            <consortium name="US DOE Joint Genome Institute (JGI-PGF)"/>
            <person name="Walter F."/>
            <person name="Albersmeier A."/>
            <person name="Kalinowski J."/>
            <person name="Ruckert C."/>
        </authorList>
    </citation>
    <scope>NUCLEOTIDE SEQUENCE</scope>
    <source>
        <strain evidence="6">KCTC 42590</strain>
    </source>
</reference>
<name>A0A919E9Q3_9PROT</name>
<gene>
    <name evidence="6" type="ORF">GCM10017044_22090</name>
</gene>
<proteinExistence type="predicted"/>
<evidence type="ECO:0000256" key="4">
    <source>
        <dbReference type="SAM" id="Phobius"/>
    </source>
</evidence>
<feature type="transmembrane region" description="Helical" evidence="4">
    <location>
        <begin position="29"/>
        <end position="47"/>
    </location>
</feature>
<keyword evidence="4" id="KW-0472">Membrane</keyword>
<organism evidence="6 7">
    <name type="scientific">Kordiimonas sediminis</name>
    <dbReference type="NCBI Taxonomy" id="1735581"/>
    <lineage>
        <taxon>Bacteria</taxon>
        <taxon>Pseudomonadati</taxon>
        <taxon>Pseudomonadota</taxon>
        <taxon>Alphaproteobacteria</taxon>
        <taxon>Kordiimonadales</taxon>
        <taxon>Kordiimonadaceae</taxon>
        <taxon>Kordiimonas</taxon>
    </lineage>
</organism>
<comment type="caution">
    <text evidence="6">The sequence shown here is derived from an EMBL/GenBank/DDBJ whole genome shotgun (WGS) entry which is preliminary data.</text>
</comment>
<feature type="transmembrane region" description="Helical" evidence="4">
    <location>
        <begin position="59"/>
        <end position="85"/>
    </location>
</feature>
<dbReference type="InterPro" id="IPR004089">
    <property type="entry name" value="MCPsignal_dom"/>
</dbReference>
<dbReference type="SMART" id="SM00283">
    <property type="entry name" value="MA"/>
    <property type="match status" value="1"/>
</dbReference>
<dbReference type="GO" id="GO:0007165">
    <property type="term" value="P:signal transduction"/>
    <property type="evidence" value="ECO:0007669"/>
    <property type="project" value="UniProtKB-KW"/>
</dbReference>
<dbReference type="Proteomes" id="UP000630923">
    <property type="component" value="Unassembled WGS sequence"/>
</dbReference>
<feature type="region of interest" description="Disordered" evidence="3">
    <location>
        <begin position="154"/>
        <end position="197"/>
    </location>
</feature>
<dbReference type="EMBL" id="BNCI01000002">
    <property type="protein sequence ID" value="GHF26666.1"/>
    <property type="molecule type" value="Genomic_DNA"/>
</dbReference>
<feature type="compositionally biased region" description="Basic and acidic residues" evidence="3">
    <location>
        <begin position="172"/>
        <end position="185"/>
    </location>
</feature>
<dbReference type="AlphaFoldDB" id="A0A919E9Q3"/>
<dbReference type="PROSITE" id="PS50111">
    <property type="entry name" value="CHEMOTAXIS_TRANSDUC_2"/>
    <property type="match status" value="1"/>
</dbReference>
<keyword evidence="7" id="KW-1185">Reference proteome</keyword>
<reference evidence="6" key="2">
    <citation type="submission" date="2020-09" db="EMBL/GenBank/DDBJ databases">
        <authorList>
            <person name="Sun Q."/>
            <person name="Kim S."/>
        </authorList>
    </citation>
    <scope>NUCLEOTIDE SEQUENCE</scope>
    <source>
        <strain evidence="6">KCTC 42590</strain>
    </source>
</reference>
<evidence type="ECO:0000313" key="7">
    <source>
        <dbReference type="Proteomes" id="UP000630923"/>
    </source>
</evidence>
<keyword evidence="4" id="KW-0812">Transmembrane</keyword>
<evidence type="ECO:0000259" key="5">
    <source>
        <dbReference type="PROSITE" id="PS50111"/>
    </source>
</evidence>
<keyword evidence="1 2" id="KW-0807">Transducer</keyword>
<dbReference type="PANTHER" id="PTHR32089">
    <property type="entry name" value="METHYL-ACCEPTING CHEMOTAXIS PROTEIN MCPB"/>
    <property type="match status" value="1"/>
</dbReference>
<dbReference type="GO" id="GO:0016020">
    <property type="term" value="C:membrane"/>
    <property type="evidence" value="ECO:0007669"/>
    <property type="project" value="InterPro"/>
</dbReference>
<accession>A0A919E9Q3</accession>
<evidence type="ECO:0000256" key="3">
    <source>
        <dbReference type="SAM" id="MobiDB-lite"/>
    </source>
</evidence>